<dbReference type="EMBL" id="JABAIM010000003">
    <property type="protein sequence ID" value="NLR76218.1"/>
    <property type="molecule type" value="Genomic_DNA"/>
</dbReference>
<dbReference type="RefSeq" id="WP_168877887.1">
    <property type="nucleotide sequence ID" value="NZ_JABAIM010000003.1"/>
</dbReference>
<evidence type="ECO:0000256" key="1">
    <source>
        <dbReference type="SAM" id="MobiDB-lite"/>
    </source>
</evidence>
<keyword evidence="4" id="KW-1185">Reference proteome</keyword>
<evidence type="ECO:0008006" key="5">
    <source>
        <dbReference type="Google" id="ProtNLM"/>
    </source>
</evidence>
<sequence length="180" mass="20483">MMQNLNRLLAALLACGLLNACAAPRRPAAPVVSAEQQRQQKADQALREWLVLYQRYQGMSPAELSREAARLGELKRSETVQVQQVMVWSQLRGAGDLARAVQQGDELLKRAENASWRPLLHVLQTQWQQQRKQEEQVDRLNAQWKDEKKRADQLNDKLEGMKAIERSLAPKPAPTPEASR</sequence>
<protein>
    <recommendedName>
        <fullName evidence="5">Lipoprotein</fullName>
    </recommendedName>
</protein>
<feature type="compositionally biased region" description="Pro residues" evidence="1">
    <location>
        <begin position="171"/>
        <end position="180"/>
    </location>
</feature>
<dbReference type="AlphaFoldDB" id="A0A847SG50"/>
<feature type="compositionally biased region" description="Basic and acidic residues" evidence="1">
    <location>
        <begin position="143"/>
        <end position="165"/>
    </location>
</feature>
<gene>
    <name evidence="3" type="ORF">HF682_13720</name>
</gene>
<evidence type="ECO:0000313" key="4">
    <source>
        <dbReference type="Proteomes" id="UP000587991"/>
    </source>
</evidence>
<proteinExistence type="predicted"/>
<dbReference type="Proteomes" id="UP000587991">
    <property type="component" value="Unassembled WGS sequence"/>
</dbReference>
<feature type="chain" id="PRO_5032673942" description="Lipoprotein" evidence="2">
    <location>
        <begin position="23"/>
        <end position="180"/>
    </location>
</feature>
<feature type="region of interest" description="Disordered" evidence="1">
    <location>
        <begin position="143"/>
        <end position="180"/>
    </location>
</feature>
<evidence type="ECO:0000256" key="2">
    <source>
        <dbReference type="SAM" id="SignalP"/>
    </source>
</evidence>
<name>A0A847SG50_9NEIS</name>
<reference evidence="3 4" key="1">
    <citation type="submission" date="2020-04" db="EMBL/GenBank/DDBJ databases">
        <title>Draft genome of Leeia sp. IMCC25680.</title>
        <authorList>
            <person name="Song J."/>
            <person name="Cho J.-C."/>
        </authorList>
    </citation>
    <scope>NUCLEOTIDE SEQUENCE [LARGE SCALE GENOMIC DNA]</scope>
    <source>
        <strain evidence="3 4">IMCC25680</strain>
    </source>
</reference>
<comment type="caution">
    <text evidence="3">The sequence shown here is derived from an EMBL/GenBank/DDBJ whole genome shotgun (WGS) entry which is preliminary data.</text>
</comment>
<keyword evidence="2" id="KW-0732">Signal</keyword>
<feature type="signal peptide" evidence="2">
    <location>
        <begin position="1"/>
        <end position="22"/>
    </location>
</feature>
<evidence type="ECO:0000313" key="3">
    <source>
        <dbReference type="EMBL" id="NLR76218.1"/>
    </source>
</evidence>
<accession>A0A847SG50</accession>
<organism evidence="3 4">
    <name type="scientific">Leeia aquatica</name>
    <dbReference type="NCBI Taxonomy" id="2725557"/>
    <lineage>
        <taxon>Bacteria</taxon>
        <taxon>Pseudomonadati</taxon>
        <taxon>Pseudomonadota</taxon>
        <taxon>Betaproteobacteria</taxon>
        <taxon>Neisseriales</taxon>
        <taxon>Leeiaceae</taxon>
        <taxon>Leeia</taxon>
    </lineage>
</organism>